<evidence type="ECO:0000313" key="1">
    <source>
        <dbReference type="EMBL" id="PIR48012.1"/>
    </source>
</evidence>
<protein>
    <submittedName>
        <fullName evidence="1">Uncharacterized protein</fullName>
    </submittedName>
</protein>
<sequence>MLTLVLGAGCVSGGLVSNKTVDTTQDSAFVGIDGSLTQTVFDQVADGFMTWVFEHEYDTDASVSLTQRFVEWQTLTGDAYPTTDTFTQSIHLVTPETDATMIQLVSAGKDGVEGTEDDFRKAYPYRAR</sequence>
<name>A0A2H0RN93_9BACT</name>
<dbReference type="Proteomes" id="UP000230084">
    <property type="component" value="Unassembled WGS sequence"/>
</dbReference>
<reference evidence="1 2" key="1">
    <citation type="submission" date="2017-09" db="EMBL/GenBank/DDBJ databases">
        <title>Depth-based differentiation of microbial function through sediment-hosted aquifers and enrichment of novel symbionts in the deep terrestrial subsurface.</title>
        <authorList>
            <person name="Probst A.J."/>
            <person name="Ladd B."/>
            <person name="Jarett J.K."/>
            <person name="Geller-Mcgrath D.E."/>
            <person name="Sieber C.M."/>
            <person name="Emerson J.B."/>
            <person name="Anantharaman K."/>
            <person name="Thomas B.C."/>
            <person name="Malmstrom R."/>
            <person name="Stieglmeier M."/>
            <person name="Klingl A."/>
            <person name="Woyke T."/>
            <person name="Ryan C.M."/>
            <person name="Banfield J.F."/>
        </authorList>
    </citation>
    <scope>NUCLEOTIDE SEQUENCE [LARGE SCALE GENOMIC DNA]</scope>
    <source>
        <strain evidence="1">CG10_big_fil_rev_8_21_14_0_10_50_16</strain>
    </source>
</reference>
<accession>A0A2H0RN93</accession>
<comment type="caution">
    <text evidence="1">The sequence shown here is derived from an EMBL/GenBank/DDBJ whole genome shotgun (WGS) entry which is preliminary data.</text>
</comment>
<evidence type="ECO:0000313" key="2">
    <source>
        <dbReference type="Proteomes" id="UP000230084"/>
    </source>
</evidence>
<organism evidence="1 2">
    <name type="scientific">Candidatus Uhrbacteria bacterium CG10_big_fil_rev_8_21_14_0_10_50_16</name>
    <dbReference type="NCBI Taxonomy" id="1975039"/>
    <lineage>
        <taxon>Bacteria</taxon>
        <taxon>Candidatus Uhriibacteriota</taxon>
    </lineage>
</organism>
<dbReference type="EMBL" id="PCYM01000001">
    <property type="protein sequence ID" value="PIR48012.1"/>
    <property type="molecule type" value="Genomic_DNA"/>
</dbReference>
<dbReference type="AlphaFoldDB" id="A0A2H0RN93"/>
<proteinExistence type="predicted"/>
<gene>
    <name evidence="1" type="ORF">COV06_01270</name>
</gene>